<organism evidence="1 2">
    <name type="scientific">Solimonas fluminis</name>
    <dbReference type="NCBI Taxonomy" id="2086571"/>
    <lineage>
        <taxon>Bacteria</taxon>
        <taxon>Pseudomonadati</taxon>
        <taxon>Pseudomonadota</taxon>
        <taxon>Gammaproteobacteria</taxon>
        <taxon>Nevskiales</taxon>
        <taxon>Nevskiaceae</taxon>
        <taxon>Solimonas</taxon>
    </lineage>
</organism>
<reference evidence="1 2" key="1">
    <citation type="submission" date="2018-02" db="EMBL/GenBank/DDBJ databases">
        <title>Genome sequencing of Solimonas sp. HR-BB.</title>
        <authorList>
            <person name="Lee Y."/>
            <person name="Jeon C.O."/>
        </authorList>
    </citation>
    <scope>NUCLEOTIDE SEQUENCE [LARGE SCALE GENOMIC DNA]</scope>
    <source>
        <strain evidence="1 2">HR-BB</strain>
    </source>
</reference>
<comment type="caution">
    <text evidence="1">The sequence shown here is derived from an EMBL/GenBank/DDBJ whole genome shotgun (WGS) entry which is preliminary data.</text>
</comment>
<dbReference type="OrthoDB" id="9802417at2"/>
<protein>
    <recommendedName>
        <fullName evidence="3">BrnT family toxin</fullName>
    </recommendedName>
</protein>
<dbReference type="AlphaFoldDB" id="A0A2S5TM36"/>
<proteinExistence type="predicted"/>
<evidence type="ECO:0000313" key="2">
    <source>
        <dbReference type="Proteomes" id="UP000238220"/>
    </source>
</evidence>
<dbReference type="Proteomes" id="UP000238220">
    <property type="component" value="Unassembled WGS sequence"/>
</dbReference>
<accession>A0A2S5TM36</accession>
<dbReference type="RefSeq" id="WP_104229006.1">
    <property type="nucleotide sequence ID" value="NZ_PSNW01000001.1"/>
</dbReference>
<dbReference type="Pfam" id="PF04365">
    <property type="entry name" value="BrnT_toxin"/>
    <property type="match status" value="1"/>
</dbReference>
<dbReference type="InterPro" id="IPR038573">
    <property type="entry name" value="BrnT_sf"/>
</dbReference>
<dbReference type="Gene3D" id="3.10.450.530">
    <property type="entry name" value="Ribonuclease toxin, BrnT, of type II toxin-antitoxin system"/>
    <property type="match status" value="1"/>
</dbReference>
<gene>
    <name evidence="1" type="ORF">C3942_02675</name>
</gene>
<evidence type="ECO:0008006" key="3">
    <source>
        <dbReference type="Google" id="ProtNLM"/>
    </source>
</evidence>
<dbReference type="EMBL" id="PSNW01000001">
    <property type="protein sequence ID" value="PPE76043.1"/>
    <property type="molecule type" value="Genomic_DNA"/>
</dbReference>
<name>A0A2S5TM36_9GAMM</name>
<sequence>MIDFQWDPAKARANLAKHGVSFEEAKSVFFDEYARQFFDEGHSGEEERFIMLGVSHRSRILVVCHCERQRGKAIRIISARKATASERQHYEGPTP</sequence>
<keyword evidence="2" id="KW-1185">Reference proteome</keyword>
<dbReference type="InterPro" id="IPR007460">
    <property type="entry name" value="BrnT_toxin"/>
</dbReference>
<evidence type="ECO:0000313" key="1">
    <source>
        <dbReference type="EMBL" id="PPE76043.1"/>
    </source>
</evidence>